<reference evidence="2" key="1">
    <citation type="submission" date="2019-09" db="EMBL/GenBank/DDBJ databases">
        <title>Draft genome information of white flower Hibiscus syriacus.</title>
        <authorList>
            <person name="Kim Y.-M."/>
        </authorList>
    </citation>
    <scope>NUCLEOTIDE SEQUENCE [LARGE SCALE GENOMIC DNA]</scope>
    <source>
        <strain evidence="2">YM2019G1</strain>
    </source>
</reference>
<proteinExistence type="predicted"/>
<keyword evidence="3" id="KW-1185">Reference proteome</keyword>
<feature type="compositionally biased region" description="Acidic residues" evidence="1">
    <location>
        <begin position="70"/>
        <end position="94"/>
    </location>
</feature>
<evidence type="ECO:0000313" key="2">
    <source>
        <dbReference type="EMBL" id="KAE8670930.1"/>
    </source>
</evidence>
<feature type="region of interest" description="Disordered" evidence="1">
    <location>
        <begin position="64"/>
        <end position="94"/>
    </location>
</feature>
<gene>
    <name evidence="2" type="ORF">F3Y22_tig00112044pilonHSYRG00145</name>
</gene>
<dbReference type="Pfam" id="PF15243">
    <property type="entry name" value="ANAPC15"/>
    <property type="match status" value="1"/>
</dbReference>
<dbReference type="GO" id="GO:0090266">
    <property type="term" value="P:regulation of mitotic cell cycle spindle assembly checkpoint"/>
    <property type="evidence" value="ECO:0007669"/>
    <property type="project" value="InterPro"/>
</dbReference>
<dbReference type="GO" id="GO:0005680">
    <property type="term" value="C:anaphase-promoting complex"/>
    <property type="evidence" value="ECO:0007669"/>
    <property type="project" value="InterPro"/>
</dbReference>
<dbReference type="PANTHER" id="PTHR37771">
    <property type="entry name" value="OS02G0593400 PROTEIN"/>
    <property type="match status" value="1"/>
</dbReference>
<comment type="caution">
    <text evidence="2">The sequence shown here is derived from an EMBL/GenBank/DDBJ whole genome shotgun (WGS) entry which is preliminary data.</text>
</comment>
<dbReference type="Proteomes" id="UP000436088">
    <property type="component" value="Unassembled WGS sequence"/>
</dbReference>
<organism evidence="2 3">
    <name type="scientific">Hibiscus syriacus</name>
    <name type="common">Rose of Sharon</name>
    <dbReference type="NCBI Taxonomy" id="106335"/>
    <lineage>
        <taxon>Eukaryota</taxon>
        <taxon>Viridiplantae</taxon>
        <taxon>Streptophyta</taxon>
        <taxon>Embryophyta</taxon>
        <taxon>Tracheophyta</taxon>
        <taxon>Spermatophyta</taxon>
        <taxon>Magnoliopsida</taxon>
        <taxon>eudicotyledons</taxon>
        <taxon>Gunneridae</taxon>
        <taxon>Pentapetalae</taxon>
        <taxon>rosids</taxon>
        <taxon>malvids</taxon>
        <taxon>Malvales</taxon>
        <taxon>Malvaceae</taxon>
        <taxon>Malvoideae</taxon>
        <taxon>Hibiscus</taxon>
    </lineage>
</organism>
<evidence type="ECO:0000313" key="3">
    <source>
        <dbReference type="Proteomes" id="UP000436088"/>
    </source>
</evidence>
<evidence type="ECO:0000256" key="1">
    <source>
        <dbReference type="SAM" id="MobiDB-lite"/>
    </source>
</evidence>
<dbReference type="EMBL" id="VEPZ02001491">
    <property type="protein sequence ID" value="KAE8670930.1"/>
    <property type="molecule type" value="Genomic_DNA"/>
</dbReference>
<dbReference type="AlphaFoldDB" id="A0A6A2XM78"/>
<accession>A0A6A2XM78</accession>
<sequence>MLQFPVFMTQFPSTARAIPPSHLLPSQWPQPHNEELLLAMEESNLEDKLNEIRDTNRNLVVIGKTTADNDKEDDNDADDDDADNAEESDGEEFEQELVEHLPVLLLATLLKNPSY</sequence>
<dbReference type="PANTHER" id="PTHR37771:SF2">
    <property type="entry name" value="OS02G0593400 PROTEIN"/>
    <property type="match status" value="1"/>
</dbReference>
<dbReference type="InterPro" id="IPR026182">
    <property type="entry name" value="ANAPC15"/>
</dbReference>
<dbReference type="OrthoDB" id="766467at2759"/>
<protein>
    <submittedName>
        <fullName evidence="2">C2 and GRAM domain-containing protein</fullName>
    </submittedName>
</protein>
<name>A0A6A2XM78_HIBSY</name>